<dbReference type="InterPro" id="IPR018950">
    <property type="entry name" value="DiS-bond_isomerase_DsbC/G_N"/>
</dbReference>
<evidence type="ECO:0000256" key="1">
    <source>
        <dbReference type="ARBA" id="ARBA00004418"/>
    </source>
</evidence>
<dbReference type="InterPro" id="IPR033954">
    <property type="entry name" value="DiS-bond_Isoase_DsbC/G"/>
</dbReference>
<dbReference type="NCBIfam" id="NF008129">
    <property type="entry name" value="PRK10877.1"/>
    <property type="match status" value="1"/>
</dbReference>
<evidence type="ECO:0000259" key="9">
    <source>
        <dbReference type="Pfam" id="PF13098"/>
    </source>
</evidence>
<dbReference type="Pfam" id="PF13098">
    <property type="entry name" value="Thioredoxin_2"/>
    <property type="match status" value="1"/>
</dbReference>
<comment type="function">
    <text evidence="7">Required for disulfide bond formation in some periplasmic proteins. Acts by transferring its disulfide bond to other proteins and is reduced in the process.</text>
</comment>
<dbReference type="AlphaFoldDB" id="A0A4V1LT31"/>
<gene>
    <name evidence="10" type="ORF">CS022_07160</name>
</gene>
<dbReference type="PANTHER" id="PTHR35272">
    <property type="entry name" value="THIOL:DISULFIDE INTERCHANGE PROTEIN DSBC-RELATED"/>
    <property type="match status" value="1"/>
</dbReference>
<dbReference type="RefSeq" id="WP_129121711.1">
    <property type="nucleotide sequence ID" value="NZ_PEIB01000006.1"/>
</dbReference>
<name>A0A4V1LT31_9GAMM</name>
<dbReference type="SUPFAM" id="SSF54423">
    <property type="entry name" value="DsbC/DsbG N-terminal domain-like"/>
    <property type="match status" value="1"/>
</dbReference>
<dbReference type="Gene3D" id="3.40.30.10">
    <property type="entry name" value="Glutaredoxin"/>
    <property type="match status" value="1"/>
</dbReference>
<evidence type="ECO:0000256" key="3">
    <source>
        <dbReference type="ARBA" id="ARBA00022729"/>
    </source>
</evidence>
<organism evidence="10 11">
    <name type="scientific">Veronia nyctiphanis</name>
    <dbReference type="NCBI Taxonomy" id="1278244"/>
    <lineage>
        <taxon>Bacteria</taxon>
        <taxon>Pseudomonadati</taxon>
        <taxon>Pseudomonadota</taxon>
        <taxon>Gammaproteobacteria</taxon>
        <taxon>Vibrionales</taxon>
        <taxon>Vibrionaceae</taxon>
        <taxon>Veronia</taxon>
    </lineage>
</organism>
<reference evidence="10 11" key="1">
    <citation type="submission" date="2017-10" db="EMBL/GenBank/DDBJ databases">
        <title>Nyctiphanis sp. nov., isolated from the stomach of the euphausiid Nyctiphanes simplex (Hansen, 1911) in the Gulf of California.</title>
        <authorList>
            <person name="Gomez-Gil B."/>
            <person name="Aguilar-Mendez M."/>
            <person name="Lopez-Cortes A."/>
            <person name="Gomez-Gutierrez J."/>
            <person name="Roque A."/>
            <person name="Lang E."/>
            <person name="Gonzalez-Castillo A."/>
        </authorList>
    </citation>
    <scope>NUCLEOTIDE SEQUENCE [LARGE SCALE GENOMIC DNA]</scope>
    <source>
        <strain evidence="10 11">CAIM 600</strain>
    </source>
</reference>
<dbReference type="InterPro" id="IPR051470">
    <property type="entry name" value="Thiol:disulfide_interchange"/>
</dbReference>
<evidence type="ECO:0000256" key="7">
    <source>
        <dbReference type="RuleBase" id="RU364038"/>
    </source>
</evidence>
<evidence type="ECO:0000256" key="4">
    <source>
        <dbReference type="ARBA" id="ARBA00022764"/>
    </source>
</evidence>
<evidence type="ECO:0000256" key="2">
    <source>
        <dbReference type="ARBA" id="ARBA00009813"/>
    </source>
</evidence>
<dbReference type="Pfam" id="PF10411">
    <property type="entry name" value="DsbC_N"/>
    <property type="match status" value="1"/>
</dbReference>
<comment type="caution">
    <text evidence="10">The sequence shown here is derived from an EMBL/GenBank/DDBJ whole genome shotgun (WGS) entry which is preliminary data.</text>
</comment>
<dbReference type="InterPro" id="IPR036249">
    <property type="entry name" value="Thioredoxin-like_sf"/>
</dbReference>
<dbReference type="Gene3D" id="3.10.450.70">
    <property type="entry name" value="Disulphide bond isomerase, DsbC/G, N-terminal"/>
    <property type="match status" value="1"/>
</dbReference>
<evidence type="ECO:0000256" key="5">
    <source>
        <dbReference type="ARBA" id="ARBA00023157"/>
    </source>
</evidence>
<dbReference type="EMBL" id="PEIB01000006">
    <property type="protein sequence ID" value="RXJ73778.1"/>
    <property type="molecule type" value="Genomic_DNA"/>
</dbReference>
<comment type="similarity">
    <text evidence="2 7">Belongs to the thioredoxin family. DsbC subfamily.</text>
</comment>
<dbReference type="InterPro" id="IPR009094">
    <property type="entry name" value="DiS-bond_isomerase_DsbC/G_N_sf"/>
</dbReference>
<dbReference type="Proteomes" id="UP000290287">
    <property type="component" value="Unassembled WGS sequence"/>
</dbReference>
<keyword evidence="6 7" id="KW-0676">Redox-active center</keyword>
<keyword evidence="11" id="KW-1185">Reference proteome</keyword>
<dbReference type="SUPFAM" id="SSF52833">
    <property type="entry name" value="Thioredoxin-like"/>
    <property type="match status" value="1"/>
</dbReference>
<keyword evidence="5" id="KW-1015">Disulfide bond</keyword>
<feature type="domain" description="Disulphide bond isomerase DsbC/G N-terminal" evidence="8">
    <location>
        <begin position="28"/>
        <end position="92"/>
    </location>
</feature>
<evidence type="ECO:0000313" key="10">
    <source>
        <dbReference type="EMBL" id="RXJ73778.1"/>
    </source>
</evidence>
<dbReference type="InterPro" id="IPR012336">
    <property type="entry name" value="Thioredoxin-like_fold"/>
</dbReference>
<protein>
    <recommendedName>
        <fullName evidence="7">Thiol:disulfide interchange protein</fullName>
    </recommendedName>
</protein>
<dbReference type="OrthoDB" id="12976at2"/>
<keyword evidence="3 7" id="KW-0732">Signal</keyword>
<dbReference type="CDD" id="cd03020">
    <property type="entry name" value="DsbA_DsbC_DsbG"/>
    <property type="match status" value="1"/>
</dbReference>
<comment type="subcellular location">
    <subcellularLocation>
        <location evidence="1 7">Periplasm</location>
    </subcellularLocation>
</comment>
<feature type="domain" description="Thioredoxin-like fold" evidence="9">
    <location>
        <begin position="117"/>
        <end position="241"/>
    </location>
</feature>
<evidence type="ECO:0000259" key="8">
    <source>
        <dbReference type="Pfam" id="PF10411"/>
    </source>
</evidence>
<accession>A0A4V1LT31</accession>
<keyword evidence="4 7" id="KW-0574">Periplasm</keyword>
<feature type="signal peptide" evidence="7">
    <location>
        <begin position="1"/>
        <end position="23"/>
    </location>
</feature>
<feature type="chain" id="PRO_5021044513" description="Thiol:disulfide interchange protein" evidence="7">
    <location>
        <begin position="24"/>
        <end position="247"/>
    </location>
</feature>
<evidence type="ECO:0000256" key="6">
    <source>
        <dbReference type="ARBA" id="ARBA00023284"/>
    </source>
</evidence>
<dbReference type="GO" id="GO:0042597">
    <property type="term" value="C:periplasmic space"/>
    <property type="evidence" value="ECO:0007669"/>
    <property type="project" value="UniProtKB-SubCell"/>
</dbReference>
<dbReference type="GO" id="GO:0016853">
    <property type="term" value="F:isomerase activity"/>
    <property type="evidence" value="ECO:0007669"/>
    <property type="project" value="UniProtKB-KW"/>
</dbReference>
<dbReference type="PANTHER" id="PTHR35272:SF3">
    <property type="entry name" value="THIOL:DISULFIDE INTERCHANGE PROTEIN DSBC"/>
    <property type="match status" value="1"/>
</dbReference>
<keyword evidence="10" id="KW-0413">Isomerase</keyword>
<proteinExistence type="inferred from homology"/>
<evidence type="ECO:0000313" key="11">
    <source>
        <dbReference type="Proteomes" id="UP000290287"/>
    </source>
</evidence>
<sequence>MMIKRLIAAALLAGAALTPVAHADETGPNEQAIKKVLERYRLSVDSVESSPLKGIYEVVTNDGVVYSNSDGSYFIYGSLIHTTDTDSVNLTERTKAKRNKKLFDEANVQDEMIIYPAKNEKYVVTVFTDTSCGYCSKLHSQMAEYNDLGITIRYLAYPRSGPQAPNFPQMSAIWCEKDKKDAMDKAKRRQFDKTSNQCDDLVKRHLVLGGAVGVTGTPALLLNDGTLMSGYLPPQQLLQMLQNHENS</sequence>